<feature type="region of interest" description="Disordered" evidence="8">
    <location>
        <begin position="323"/>
        <end position="379"/>
    </location>
</feature>
<dbReference type="InterPro" id="IPR001594">
    <property type="entry name" value="Palmitoyltrfase_DHHC"/>
</dbReference>
<keyword evidence="6 7" id="KW-0012">Acyltransferase</keyword>
<comment type="domain">
    <text evidence="7">The DHHC domain is required for palmitoyltransferase activity.</text>
</comment>
<dbReference type="PANTHER" id="PTHR22883:SF203">
    <property type="entry name" value="PALMITOYLTRANSFERASE"/>
    <property type="match status" value="1"/>
</dbReference>
<comment type="caution">
    <text evidence="10">The sequence shown here is derived from an EMBL/GenBank/DDBJ whole genome shotgun (WGS) entry which is preliminary data.</text>
</comment>
<dbReference type="Proteomes" id="UP000444721">
    <property type="component" value="Unassembled WGS sequence"/>
</dbReference>
<keyword evidence="11" id="KW-1185">Reference proteome</keyword>
<dbReference type="GO" id="GO:0006612">
    <property type="term" value="P:protein targeting to membrane"/>
    <property type="evidence" value="ECO:0007669"/>
    <property type="project" value="TreeGrafter"/>
</dbReference>
<dbReference type="InterPro" id="IPR039859">
    <property type="entry name" value="PFA4/ZDH16/20/ERF2-like"/>
</dbReference>
<comment type="catalytic activity">
    <reaction evidence="7">
        <text>L-cysteinyl-[protein] + hexadecanoyl-CoA = S-hexadecanoyl-L-cysteinyl-[protein] + CoA</text>
        <dbReference type="Rhea" id="RHEA:36683"/>
        <dbReference type="Rhea" id="RHEA-COMP:10131"/>
        <dbReference type="Rhea" id="RHEA-COMP:11032"/>
        <dbReference type="ChEBI" id="CHEBI:29950"/>
        <dbReference type="ChEBI" id="CHEBI:57287"/>
        <dbReference type="ChEBI" id="CHEBI:57379"/>
        <dbReference type="ChEBI" id="CHEBI:74151"/>
        <dbReference type="EC" id="2.3.1.225"/>
    </reaction>
</comment>
<dbReference type="VEuPathDB" id="AmoebaDB:NF0016300"/>
<dbReference type="EC" id="2.3.1.225" evidence="7"/>
<organism evidence="10 11">
    <name type="scientific">Naegleria fowleri</name>
    <name type="common">Brain eating amoeba</name>
    <dbReference type="NCBI Taxonomy" id="5763"/>
    <lineage>
        <taxon>Eukaryota</taxon>
        <taxon>Discoba</taxon>
        <taxon>Heterolobosea</taxon>
        <taxon>Tetramitia</taxon>
        <taxon>Eutetramitia</taxon>
        <taxon>Vahlkampfiidae</taxon>
        <taxon>Naegleria</taxon>
    </lineage>
</organism>
<dbReference type="EMBL" id="VFQX01000004">
    <property type="protein sequence ID" value="KAF0983747.1"/>
    <property type="molecule type" value="Genomic_DNA"/>
</dbReference>
<comment type="similarity">
    <text evidence="7">Belongs to the DHHC palmitoyltransferase family.</text>
</comment>
<keyword evidence="4 7" id="KW-1133">Transmembrane helix</keyword>
<dbReference type="OrthoDB" id="9909019at2759"/>
<dbReference type="Pfam" id="PF01529">
    <property type="entry name" value="DHHC"/>
    <property type="match status" value="1"/>
</dbReference>
<evidence type="ECO:0000313" key="11">
    <source>
        <dbReference type="Proteomes" id="UP000444721"/>
    </source>
</evidence>
<gene>
    <name evidence="10" type="ORF">FDP41_007662</name>
</gene>
<feature type="region of interest" description="Disordered" evidence="8">
    <location>
        <begin position="203"/>
        <end position="234"/>
    </location>
</feature>
<feature type="compositionally biased region" description="Basic and acidic residues" evidence="8">
    <location>
        <begin position="203"/>
        <end position="226"/>
    </location>
</feature>
<feature type="transmembrane region" description="Helical" evidence="7">
    <location>
        <begin position="150"/>
        <end position="176"/>
    </location>
</feature>
<protein>
    <recommendedName>
        <fullName evidence="7">Palmitoyltransferase</fullName>
        <ecNumber evidence="7">2.3.1.225</ecNumber>
    </recommendedName>
</protein>
<keyword evidence="3 7" id="KW-0812">Transmembrane</keyword>
<feature type="transmembrane region" description="Helical" evidence="7">
    <location>
        <begin position="103"/>
        <end position="127"/>
    </location>
</feature>
<evidence type="ECO:0000256" key="4">
    <source>
        <dbReference type="ARBA" id="ARBA00022989"/>
    </source>
</evidence>
<feature type="compositionally biased region" description="Polar residues" evidence="8">
    <location>
        <begin position="358"/>
        <end position="371"/>
    </location>
</feature>
<evidence type="ECO:0000256" key="7">
    <source>
        <dbReference type="RuleBase" id="RU079119"/>
    </source>
</evidence>
<dbReference type="GO" id="GO:0005794">
    <property type="term" value="C:Golgi apparatus"/>
    <property type="evidence" value="ECO:0007669"/>
    <property type="project" value="TreeGrafter"/>
</dbReference>
<dbReference type="PANTHER" id="PTHR22883">
    <property type="entry name" value="ZINC FINGER DHHC DOMAIN CONTAINING PROTEIN"/>
    <property type="match status" value="1"/>
</dbReference>
<dbReference type="PROSITE" id="PS50216">
    <property type="entry name" value="DHHC"/>
    <property type="match status" value="1"/>
</dbReference>
<dbReference type="GO" id="GO:0019706">
    <property type="term" value="F:protein-cysteine S-palmitoyltransferase activity"/>
    <property type="evidence" value="ECO:0007669"/>
    <property type="project" value="UniProtKB-EC"/>
</dbReference>
<dbReference type="GeneID" id="68114880"/>
<dbReference type="RefSeq" id="XP_044568460.1">
    <property type="nucleotide sequence ID" value="XM_044711431.1"/>
</dbReference>
<evidence type="ECO:0000256" key="5">
    <source>
        <dbReference type="ARBA" id="ARBA00023136"/>
    </source>
</evidence>
<dbReference type="VEuPathDB" id="AmoebaDB:FDP41_007662"/>
<reference evidence="10 11" key="1">
    <citation type="journal article" date="2019" name="Sci. Rep.">
        <title>Nanopore sequencing improves the draft genome of the human pathogenic amoeba Naegleria fowleri.</title>
        <authorList>
            <person name="Liechti N."/>
            <person name="Schurch N."/>
            <person name="Bruggmann R."/>
            <person name="Wittwer M."/>
        </authorList>
    </citation>
    <scope>NUCLEOTIDE SEQUENCE [LARGE SCALE GENOMIC DNA]</scope>
    <source>
        <strain evidence="10 11">ATCC 30894</strain>
    </source>
</reference>
<dbReference type="VEuPathDB" id="AmoebaDB:NfTy_006790"/>
<evidence type="ECO:0000256" key="6">
    <source>
        <dbReference type="ARBA" id="ARBA00023315"/>
    </source>
</evidence>
<evidence type="ECO:0000256" key="2">
    <source>
        <dbReference type="ARBA" id="ARBA00022679"/>
    </source>
</evidence>
<dbReference type="GO" id="GO:0016020">
    <property type="term" value="C:membrane"/>
    <property type="evidence" value="ECO:0007669"/>
    <property type="project" value="UniProtKB-SubCell"/>
</dbReference>
<comment type="subcellular location">
    <subcellularLocation>
        <location evidence="1">Membrane</location>
        <topology evidence="1">Multi-pass membrane protein</topology>
    </subcellularLocation>
</comment>
<evidence type="ECO:0000256" key="3">
    <source>
        <dbReference type="ARBA" id="ARBA00022692"/>
    </source>
</evidence>
<keyword evidence="2 7" id="KW-0808">Transferase</keyword>
<feature type="domain" description="Palmitoyltransferase DHHC" evidence="9">
    <location>
        <begin position="58"/>
        <end position="192"/>
    </location>
</feature>
<proteinExistence type="inferred from homology"/>
<accession>A0A6A5C311</accession>
<dbReference type="GO" id="GO:0005783">
    <property type="term" value="C:endoplasmic reticulum"/>
    <property type="evidence" value="ECO:0007669"/>
    <property type="project" value="TreeGrafter"/>
</dbReference>
<keyword evidence="5 7" id="KW-0472">Membrane</keyword>
<evidence type="ECO:0000256" key="1">
    <source>
        <dbReference type="ARBA" id="ARBA00004141"/>
    </source>
</evidence>
<sequence length="418" mass="47308">MVSTVSRIEYQITATVIYFILSLISAITHIVLIFYDAADEHILLKEKGLEPVYEGKKIVFCKHCKLIVYESSKHCKLCMKCVQGFDHHCRWLNMCIGERNYKIFFVFLSDTYFLLLYVFLAKAAYVIEASINFEEFSKRLIAIYSFSNPIAHLVIVGVGGLVTLIVALSLTQLFFLHIKLIYLKKTTYEYLMEKRAKEVAKLEQRNAERNDQRAEEMANADTHHESSTTANTESTLSYHIERYSNRVYPQQPYVQQKSQSANNSQESLPLHETPADFMTKSLEFSNLQVKRTCSNLIATKGDMGVYKNEQDTNASTDSIIINCDRSHGGKSPRNFDLNASLQSPRRQAKSTGDVKGEQATSSSPRNRQPATASEEGESVKLSVGCNEFISGNVVDVLQKNEDDLEANQQVTTTIPVEQ</sequence>
<evidence type="ECO:0000259" key="9">
    <source>
        <dbReference type="Pfam" id="PF01529"/>
    </source>
</evidence>
<feature type="transmembrane region" description="Helical" evidence="7">
    <location>
        <begin position="12"/>
        <end position="35"/>
    </location>
</feature>
<dbReference type="AlphaFoldDB" id="A0A6A5C311"/>
<evidence type="ECO:0000256" key="8">
    <source>
        <dbReference type="SAM" id="MobiDB-lite"/>
    </source>
</evidence>
<name>A0A6A5C311_NAEFO</name>
<evidence type="ECO:0000313" key="10">
    <source>
        <dbReference type="EMBL" id="KAF0983747.1"/>
    </source>
</evidence>